<sequence>MAEAAMSHIRRAYEQLLASGQPPAEAVRAVVADSWLRSMQRGIDPVGADAEPQASALTTSDFEEYRRTHRLTAIRELVQSLMLDDIADSGVVVALTDRDGRLLWVEGDTAARDQAAAINFVEGSVWSEDTVGTNAPGLALSLGRGVQILGPEHFASSVQNWNCAAAPVRDPLTGEILGAIDVTGGSAAAAPFALAAVRSVVAAVERELRFDGRGTGPAALSAGAVDLARPASPTLPSLSAANHLTVLAAPSWTPTRGRRIPLSPRHAEILLLLSTHPEGLGTEQLAMLLSDEDLGAVTVRAEISRLRRDLGDVIAARPYRLTVESDSDVGTVRRLLERGALVDALSALGRGGLLAESTAPGVVEVFEDLREDLRSRILSGGDPAALTAWTSSPHGRDDAAAWQALVGALPAGGAERAVAAGRLRLLDRRLGLD</sequence>
<dbReference type="RefSeq" id="WP_382359596.1">
    <property type="nucleotide sequence ID" value="NZ_JBHLWV010000002.1"/>
</dbReference>
<evidence type="ECO:0000256" key="1">
    <source>
        <dbReference type="ARBA" id="ARBA00023125"/>
    </source>
</evidence>
<name>A0ABV6H3L2_9ACTN</name>
<dbReference type="Proteomes" id="UP001589783">
    <property type="component" value="Unassembled WGS sequence"/>
</dbReference>
<dbReference type="SMART" id="SM00862">
    <property type="entry name" value="Trans_reg_C"/>
    <property type="match status" value="1"/>
</dbReference>
<dbReference type="EMBL" id="JBHLWV010000002">
    <property type="protein sequence ID" value="MFC0313443.1"/>
    <property type="molecule type" value="Genomic_DNA"/>
</dbReference>
<gene>
    <name evidence="3" type="ORF">ACFFJD_01055</name>
</gene>
<dbReference type="InterPro" id="IPR001867">
    <property type="entry name" value="OmpR/PhoB-type_DNA-bd"/>
</dbReference>
<feature type="domain" description="OmpR/PhoB-type" evidence="2">
    <location>
        <begin position="257"/>
        <end position="321"/>
    </location>
</feature>
<dbReference type="Gene3D" id="3.30.450.40">
    <property type="match status" value="1"/>
</dbReference>
<proteinExistence type="predicted"/>
<accession>A0ABV6H3L2</accession>
<protein>
    <submittedName>
        <fullName evidence="3">Transcriptional regulator</fullName>
    </submittedName>
</protein>
<dbReference type="InterPro" id="IPR029016">
    <property type="entry name" value="GAF-like_dom_sf"/>
</dbReference>
<evidence type="ECO:0000259" key="2">
    <source>
        <dbReference type="SMART" id="SM00862"/>
    </source>
</evidence>
<evidence type="ECO:0000313" key="3">
    <source>
        <dbReference type="EMBL" id="MFC0313443.1"/>
    </source>
</evidence>
<reference evidence="3 4" key="1">
    <citation type="submission" date="2024-09" db="EMBL/GenBank/DDBJ databases">
        <authorList>
            <person name="Sun Q."/>
            <person name="Mori K."/>
        </authorList>
    </citation>
    <scope>NUCLEOTIDE SEQUENCE [LARGE SCALE GENOMIC DNA]</scope>
    <source>
        <strain evidence="3 4">CCM 7957</strain>
    </source>
</reference>
<keyword evidence="1" id="KW-0238">DNA-binding</keyword>
<organism evidence="3 4">
    <name type="scientific">Gordonia phosphorivorans</name>
    <dbReference type="NCBI Taxonomy" id="1056982"/>
    <lineage>
        <taxon>Bacteria</taxon>
        <taxon>Bacillati</taxon>
        <taxon>Actinomycetota</taxon>
        <taxon>Actinomycetes</taxon>
        <taxon>Mycobacteriales</taxon>
        <taxon>Gordoniaceae</taxon>
        <taxon>Gordonia</taxon>
    </lineage>
</organism>
<keyword evidence="4" id="KW-1185">Reference proteome</keyword>
<evidence type="ECO:0000313" key="4">
    <source>
        <dbReference type="Proteomes" id="UP001589783"/>
    </source>
</evidence>
<comment type="caution">
    <text evidence="3">The sequence shown here is derived from an EMBL/GenBank/DDBJ whole genome shotgun (WGS) entry which is preliminary data.</text>
</comment>